<comment type="similarity">
    <text evidence="1">Belongs to the methyltransferase superfamily.</text>
</comment>
<dbReference type="InterPro" id="IPR029063">
    <property type="entry name" value="SAM-dependent_MTases_sf"/>
</dbReference>
<evidence type="ECO:0000256" key="3">
    <source>
        <dbReference type="ARBA" id="ARBA00022679"/>
    </source>
</evidence>
<dbReference type="EMBL" id="BARU01017356">
    <property type="protein sequence ID" value="GAH59385.1"/>
    <property type="molecule type" value="Genomic_DNA"/>
</dbReference>
<accession>X1HQN9</accession>
<organism evidence="5">
    <name type="scientific">marine sediment metagenome</name>
    <dbReference type="NCBI Taxonomy" id="412755"/>
    <lineage>
        <taxon>unclassified sequences</taxon>
        <taxon>metagenomes</taxon>
        <taxon>ecological metagenomes</taxon>
    </lineage>
</organism>
<feature type="domain" description="Methyltransferase type 11" evidence="4">
    <location>
        <begin position="36"/>
        <end position="127"/>
    </location>
</feature>
<evidence type="ECO:0000256" key="2">
    <source>
        <dbReference type="ARBA" id="ARBA00022603"/>
    </source>
</evidence>
<evidence type="ECO:0000256" key="1">
    <source>
        <dbReference type="ARBA" id="ARBA00008361"/>
    </source>
</evidence>
<dbReference type="PANTHER" id="PTHR44942">
    <property type="entry name" value="METHYLTRANSF_11 DOMAIN-CONTAINING PROTEIN"/>
    <property type="match status" value="1"/>
</dbReference>
<sequence length="140" mass="16501">MDLFSRIARRYDHIIRGFDLEKIIDDFTYSREELLLDLGGGTGRVANLFLNYVNECLVLDRSFEMIKQAQNKSRNLLLVQGTGDSMPFRENTIKQIFVNDVLHHIRKQKETLQESYLVLKENGKLIIRDYDRKYIGNIFL</sequence>
<dbReference type="GO" id="GO:0032259">
    <property type="term" value="P:methylation"/>
    <property type="evidence" value="ECO:0007669"/>
    <property type="project" value="UniProtKB-KW"/>
</dbReference>
<keyword evidence="3" id="KW-0808">Transferase</keyword>
<dbReference type="InterPro" id="IPR013216">
    <property type="entry name" value="Methyltransf_11"/>
</dbReference>
<dbReference type="SUPFAM" id="SSF53335">
    <property type="entry name" value="S-adenosyl-L-methionine-dependent methyltransferases"/>
    <property type="match status" value="1"/>
</dbReference>
<proteinExistence type="inferred from homology"/>
<evidence type="ECO:0000259" key="4">
    <source>
        <dbReference type="Pfam" id="PF08241"/>
    </source>
</evidence>
<protein>
    <recommendedName>
        <fullName evidence="4">Methyltransferase type 11 domain-containing protein</fullName>
    </recommendedName>
</protein>
<dbReference type="AlphaFoldDB" id="X1HQN9"/>
<evidence type="ECO:0000313" key="5">
    <source>
        <dbReference type="EMBL" id="GAH59385.1"/>
    </source>
</evidence>
<dbReference type="Pfam" id="PF08241">
    <property type="entry name" value="Methyltransf_11"/>
    <property type="match status" value="1"/>
</dbReference>
<name>X1HQN9_9ZZZZ</name>
<gene>
    <name evidence="5" type="ORF">S03H2_28805</name>
</gene>
<feature type="non-terminal residue" evidence="5">
    <location>
        <position position="140"/>
    </location>
</feature>
<dbReference type="PANTHER" id="PTHR44942:SF4">
    <property type="entry name" value="METHYLTRANSFERASE TYPE 11 DOMAIN-CONTAINING PROTEIN"/>
    <property type="match status" value="1"/>
</dbReference>
<dbReference type="Gene3D" id="3.40.50.150">
    <property type="entry name" value="Vaccinia Virus protein VP39"/>
    <property type="match status" value="1"/>
</dbReference>
<comment type="caution">
    <text evidence="5">The sequence shown here is derived from an EMBL/GenBank/DDBJ whole genome shotgun (WGS) entry which is preliminary data.</text>
</comment>
<reference evidence="5" key="1">
    <citation type="journal article" date="2014" name="Front. Microbiol.">
        <title>High frequency of phylogenetically diverse reductive dehalogenase-homologous genes in deep subseafloor sedimentary metagenomes.</title>
        <authorList>
            <person name="Kawai M."/>
            <person name="Futagami T."/>
            <person name="Toyoda A."/>
            <person name="Takaki Y."/>
            <person name="Nishi S."/>
            <person name="Hori S."/>
            <person name="Arai W."/>
            <person name="Tsubouchi T."/>
            <person name="Morono Y."/>
            <person name="Uchiyama I."/>
            <person name="Ito T."/>
            <person name="Fujiyama A."/>
            <person name="Inagaki F."/>
            <person name="Takami H."/>
        </authorList>
    </citation>
    <scope>NUCLEOTIDE SEQUENCE</scope>
    <source>
        <strain evidence="5">Expedition CK06-06</strain>
    </source>
</reference>
<keyword evidence="2" id="KW-0489">Methyltransferase</keyword>
<dbReference type="InterPro" id="IPR051052">
    <property type="entry name" value="Diverse_substrate_MTase"/>
</dbReference>
<dbReference type="GO" id="GO:0008757">
    <property type="term" value="F:S-adenosylmethionine-dependent methyltransferase activity"/>
    <property type="evidence" value="ECO:0007669"/>
    <property type="project" value="InterPro"/>
</dbReference>